<keyword evidence="10" id="KW-1185">Reference proteome</keyword>
<gene>
    <name evidence="9" type="ORF">IDM49_09865</name>
</gene>
<accession>A0A7H2BCW1</accession>
<dbReference type="Pfam" id="PF01925">
    <property type="entry name" value="TauE"/>
    <property type="match status" value="1"/>
</dbReference>
<sequence length="266" mass="27567">MDAGTLLQALAIMTAGFGAGFINVIVGSGTLITFPILLMFGFPALTANMSNSIGLVAGNLSGVWGYRREIAAQKKLALKLLPASIVGGATGALLLLVLPSSVFDLAVPLLILLGIIMVAITPWVQRRTAEKLGTSHPHPALSSTPIAVKRPILTWIVVFLLGVYGGYFGAAQGVLMVGALGMMLAITLQTLNALKNFLCSAVNLLAAFIFISCASELIDWTVVIIIAVGSTLGGLVGAKVGRKLPAPVLRVVIITVGTIALINMLV</sequence>
<name>A0A7H2BCW1_9MICC</name>
<feature type="transmembrane region" description="Helical" evidence="8">
    <location>
        <begin position="105"/>
        <end position="125"/>
    </location>
</feature>
<evidence type="ECO:0000256" key="1">
    <source>
        <dbReference type="ARBA" id="ARBA00004651"/>
    </source>
</evidence>
<feature type="transmembrane region" description="Helical" evidence="8">
    <location>
        <begin position="20"/>
        <end position="42"/>
    </location>
</feature>
<feature type="transmembrane region" description="Helical" evidence="8">
    <location>
        <begin position="170"/>
        <end position="186"/>
    </location>
</feature>
<evidence type="ECO:0000256" key="4">
    <source>
        <dbReference type="ARBA" id="ARBA00022475"/>
    </source>
</evidence>
<dbReference type="Proteomes" id="UP000516404">
    <property type="component" value="Chromosome"/>
</dbReference>
<organism evidence="9 10">
    <name type="scientific">Rothia terrae</name>
    <dbReference type="NCBI Taxonomy" id="396015"/>
    <lineage>
        <taxon>Bacteria</taxon>
        <taxon>Bacillati</taxon>
        <taxon>Actinomycetota</taxon>
        <taxon>Actinomycetes</taxon>
        <taxon>Micrococcales</taxon>
        <taxon>Micrococcaceae</taxon>
        <taxon>Rothia</taxon>
    </lineage>
</organism>
<evidence type="ECO:0000256" key="6">
    <source>
        <dbReference type="ARBA" id="ARBA00022989"/>
    </source>
</evidence>
<keyword evidence="7 8" id="KW-0472">Membrane</keyword>
<dbReference type="GO" id="GO:0005886">
    <property type="term" value="C:plasma membrane"/>
    <property type="evidence" value="ECO:0007669"/>
    <property type="project" value="UniProtKB-SubCell"/>
</dbReference>
<dbReference type="RefSeq" id="WP_190724377.1">
    <property type="nucleotide sequence ID" value="NZ_CP061539.1"/>
</dbReference>
<reference evidence="9 10" key="1">
    <citation type="submission" date="2020-09" db="EMBL/GenBank/DDBJ databases">
        <title>Investigation of environmental microbes.</title>
        <authorList>
            <person name="Ou Y."/>
            <person name="Kang Q."/>
        </authorList>
    </citation>
    <scope>NUCLEOTIDE SEQUENCE [LARGE SCALE GENOMIC DNA]</scope>
    <source>
        <strain evidence="9 10">KJZ-14</strain>
    </source>
</reference>
<dbReference type="InterPro" id="IPR002781">
    <property type="entry name" value="TM_pro_TauE-like"/>
</dbReference>
<evidence type="ECO:0000256" key="7">
    <source>
        <dbReference type="ARBA" id="ARBA00023136"/>
    </source>
</evidence>
<evidence type="ECO:0000256" key="8">
    <source>
        <dbReference type="RuleBase" id="RU363041"/>
    </source>
</evidence>
<comment type="subcellular location">
    <subcellularLocation>
        <location evidence="1 8">Cell membrane</location>
        <topology evidence="1 8">Multi-pass membrane protein</topology>
    </subcellularLocation>
</comment>
<dbReference type="GeneID" id="96624545"/>
<keyword evidence="3" id="KW-0813">Transport</keyword>
<proteinExistence type="inferred from homology"/>
<dbReference type="AlphaFoldDB" id="A0A7H2BCW1"/>
<feature type="transmembrane region" description="Helical" evidence="8">
    <location>
        <begin position="146"/>
        <end position="164"/>
    </location>
</feature>
<dbReference type="KEGG" id="rter:IDM49_09865"/>
<feature type="transmembrane region" description="Helical" evidence="8">
    <location>
        <begin position="76"/>
        <end position="99"/>
    </location>
</feature>
<evidence type="ECO:0000256" key="2">
    <source>
        <dbReference type="ARBA" id="ARBA00009142"/>
    </source>
</evidence>
<keyword evidence="5 8" id="KW-0812">Transmembrane</keyword>
<evidence type="ECO:0000313" key="10">
    <source>
        <dbReference type="Proteomes" id="UP000516404"/>
    </source>
</evidence>
<keyword evidence="4 8" id="KW-1003">Cell membrane</keyword>
<keyword evidence="6 8" id="KW-1133">Transmembrane helix</keyword>
<protein>
    <recommendedName>
        <fullName evidence="8">Probable membrane transporter protein</fullName>
    </recommendedName>
</protein>
<dbReference type="PANTHER" id="PTHR30269">
    <property type="entry name" value="TRANSMEMBRANE PROTEIN YFCA"/>
    <property type="match status" value="1"/>
</dbReference>
<dbReference type="InterPro" id="IPR052017">
    <property type="entry name" value="TSUP"/>
</dbReference>
<evidence type="ECO:0000256" key="5">
    <source>
        <dbReference type="ARBA" id="ARBA00022692"/>
    </source>
</evidence>
<comment type="similarity">
    <text evidence="2 8">Belongs to the 4-toluene sulfonate uptake permease (TSUP) (TC 2.A.102) family.</text>
</comment>
<evidence type="ECO:0000313" key="9">
    <source>
        <dbReference type="EMBL" id="QNV37507.1"/>
    </source>
</evidence>
<evidence type="ECO:0000256" key="3">
    <source>
        <dbReference type="ARBA" id="ARBA00022448"/>
    </source>
</evidence>
<feature type="transmembrane region" description="Helical" evidence="8">
    <location>
        <begin position="248"/>
        <end position="265"/>
    </location>
</feature>
<dbReference type="PANTHER" id="PTHR30269:SF0">
    <property type="entry name" value="MEMBRANE TRANSPORTER PROTEIN YFCA-RELATED"/>
    <property type="match status" value="1"/>
</dbReference>
<dbReference type="EMBL" id="CP061539">
    <property type="protein sequence ID" value="QNV37507.1"/>
    <property type="molecule type" value="Genomic_DNA"/>
</dbReference>